<evidence type="ECO:0000259" key="2">
    <source>
        <dbReference type="Pfam" id="PF08445"/>
    </source>
</evidence>
<dbReference type="InterPro" id="IPR016181">
    <property type="entry name" value="Acyl_CoA_acyltransferase"/>
</dbReference>
<dbReference type="GO" id="GO:0005739">
    <property type="term" value="C:mitochondrion"/>
    <property type="evidence" value="ECO:0007669"/>
    <property type="project" value="InterPro"/>
</dbReference>
<dbReference type="CDD" id="cd04301">
    <property type="entry name" value="NAT_SF"/>
    <property type="match status" value="1"/>
</dbReference>
<dbReference type="Proteomes" id="UP000792457">
    <property type="component" value="Unassembled WGS sequence"/>
</dbReference>
<dbReference type="GO" id="GO:0047961">
    <property type="term" value="F:glycine N-acyltransferase activity"/>
    <property type="evidence" value="ECO:0007669"/>
    <property type="project" value="InterPro"/>
</dbReference>
<dbReference type="Gene3D" id="3.40.630.30">
    <property type="match status" value="1"/>
</dbReference>
<gene>
    <name evidence="3" type="ORF">J437_LFUL004326</name>
</gene>
<keyword evidence="1" id="KW-0012">Acyltransferase</keyword>
<sequence length="206" mass="22998">MYCNKQSGLLIASAKGMYRRAAIFSGNNNYSGIESALEGSSVINWGDGSITLHGLPLGFYEYLDGVSPSIGKRLLPCEDIFDCYWMSAKAAKALKIECPDDMYFSKLEDIHADIVNSTWFYRSNNPPDMVNDMIKHMETLGLFRKEDSKLVSWVFNAIYGVGMLYTVEEHRKKGYGTLVLRKLANHLGHLGINPTLVTLKSNVAAK</sequence>
<feature type="domain" description="GCN5-related N-acetyltransferase Rv2170-like" evidence="2">
    <location>
        <begin position="140"/>
        <end position="205"/>
    </location>
</feature>
<comment type="caution">
    <text evidence="3">The sequence shown here is derived from an EMBL/GenBank/DDBJ whole genome shotgun (WGS) entry which is preliminary data.</text>
</comment>
<keyword evidence="4" id="KW-1185">Reference proteome</keyword>
<dbReference type="InterPro" id="IPR013653">
    <property type="entry name" value="GCN5-like_dom"/>
</dbReference>
<name>A0A8K0NZU7_LADFU</name>
<evidence type="ECO:0000313" key="4">
    <source>
        <dbReference type="Proteomes" id="UP000792457"/>
    </source>
</evidence>
<accession>A0A8K0NZU7</accession>
<evidence type="ECO:0000313" key="3">
    <source>
        <dbReference type="EMBL" id="KAG8228201.1"/>
    </source>
</evidence>
<dbReference type="PANTHER" id="PTHR15298">
    <property type="entry name" value="L-COA N-ACYLTRANSFERASE-RELATED"/>
    <property type="match status" value="1"/>
</dbReference>
<dbReference type="InterPro" id="IPR010313">
    <property type="entry name" value="Glycine_N-acyltransferase"/>
</dbReference>
<dbReference type="PANTHER" id="PTHR15298:SF1">
    <property type="entry name" value="GLYCINE N-ACYLTRANSFERASE-LIKE PROTEIN"/>
    <property type="match status" value="1"/>
</dbReference>
<proteinExistence type="inferred from homology"/>
<reference evidence="3" key="2">
    <citation type="submission" date="2017-10" db="EMBL/GenBank/DDBJ databases">
        <title>Ladona fulva Genome sequencing and assembly.</title>
        <authorList>
            <person name="Murali S."/>
            <person name="Richards S."/>
            <person name="Bandaranaike D."/>
            <person name="Bellair M."/>
            <person name="Blankenburg K."/>
            <person name="Chao H."/>
            <person name="Dinh H."/>
            <person name="Doddapaneni H."/>
            <person name="Dugan-Rocha S."/>
            <person name="Elkadiri S."/>
            <person name="Gnanaolivu R."/>
            <person name="Hernandez B."/>
            <person name="Skinner E."/>
            <person name="Javaid M."/>
            <person name="Lee S."/>
            <person name="Li M."/>
            <person name="Ming W."/>
            <person name="Munidasa M."/>
            <person name="Muniz J."/>
            <person name="Nguyen L."/>
            <person name="Hughes D."/>
            <person name="Osuji N."/>
            <person name="Pu L.-L."/>
            <person name="Puazo M."/>
            <person name="Qu C."/>
            <person name="Quiroz J."/>
            <person name="Raj R."/>
            <person name="Weissenberger G."/>
            <person name="Xin Y."/>
            <person name="Zou X."/>
            <person name="Han Y."/>
            <person name="Worley K."/>
            <person name="Muzny D."/>
            <person name="Gibbs R."/>
        </authorList>
    </citation>
    <scope>NUCLEOTIDE SEQUENCE</scope>
    <source>
        <strain evidence="3">Sampled in the wild</strain>
    </source>
</reference>
<evidence type="ECO:0000256" key="1">
    <source>
        <dbReference type="RuleBase" id="RU368002"/>
    </source>
</evidence>
<reference evidence="3" key="1">
    <citation type="submission" date="2013-04" db="EMBL/GenBank/DDBJ databases">
        <authorList>
            <person name="Qu J."/>
            <person name="Murali S.C."/>
            <person name="Bandaranaike D."/>
            <person name="Bellair M."/>
            <person name="Blankenburg K."/>
            <person name="Chao H."/>
            <person name="Dinh H."/>
            <person name="Doddapaneni H."/>
            <person name="Downs B."/>
            <person name="Dugan-Rocha S."/>
            <person name="Elkadiri S."/>
            <person name="Gnanaolivu R.D."/>
            <person name="Hernandez B."/>
            <person name="Javaid M."/>
            <person name="Jayaseelan J.C."/>
            <person name="Lee S."/>
            <person name="Li M."/>
            <person name="Ming W."/>
            <person name="Munidasa M."/>
            <person name="Muniz J."/>
            <person name="Nguyen L."/>
            <person name="Ongeri F."/>
            <person name="Osuji N."/>
            <person name="Pu L.-L."/>
            <person name="Puazo M."/>
            <person name="Qu C."/>
            <person name="Quiroz J."/>
            <person name="Raj R."/>
            <person name="Weissenberger G."/>
            <person name="Xin Y."/>
            <person name="Zou X."/>
            <person name="Han Y."/>
            <person name="Richards S."/>
            <person name="Worley K."/>
            <person name="Muzny D."/>
            <person name="Gibbs R."/>
        </authorList>
    </citation>
    <scope>NUCLEOTIDE SEQUENCE</scope>
    <source>
        <strain evidence="3">Sampled in the wild</strain>
    </source>
</reference>
<keyword evidence="1" id="KW-0808">Transferase</keyword>
<dbReference type="OrthoDB" id="61870at2759"/>
<dbReference type="Pfam" id="PF08445">
    <property type="entry name" value="FR47"/>
    <property type="match status" value="1"/>
</dbReference>
<protein>
    <recommendedName>
        <fullName evidence="1">Glycine N-acyltransferase-like protein</fullName>
        <ecNumber evidence="1">2.3.1.-</ecNumber>
    </recommendedName>
</protein>
<comment type="similarity">
    <text evidence="1">Belongs to the glycine N-acyltransferase family.</text>
</comment>
<feature type="non-terminal residue" evidence="3">
    <location>
        <position position="206"/>
    </location>
</feature>
<dbReference type="SUPFAM" id="SSF55729">
    <property type="entry name" value="Acyl-CoA N-acyltransferases (Nat)"/>
    <property type="match status" value="1"/>
</dbReference>
<dbReference type="EMBL" id="KZ308363">
    <property type="protein sequence ID" value="KAG8228201.1"/>
    <property type="molecule type" value="Genomic_DNA"/>
</dbReference>
<dbReference type="EC" id="2.3.1.-" evidence="1"/>
<organism evidence="3 4">
    <name type="scientific">Ladona fulva</name>
    <name type="common">Scarce chaser dragonfly</name>
    <name type="synonym">Libellula fulva</name>
    <dbReference type="NCBI Taxonomy" id="123851"/>
    <lineage>
        <taxon>Eukaryota</taxon>
        <taxon>Metazoa</taxon>
        <taxon>Ecdysozoa</taxon>
        <taxon>Arthropoda</taxon>
        <taxon>Hexapoda</taxon>
        <taxon>Insecta</taxon>
        <taxon>Pterygota</taxon>
        <taxon>Palaeoptera</taxon>
        <taxon>Odonata</taxon>
        <taxon>Epiprocta</taxon>
        <taxon>Anisoptera</taxon>
        <taxon>Libelluloidea</taxon>
        <taxon>Libellulidae</taxon>
        <taxon>Ladona</taxon>
    </lineage>
</organism>
<dbReference type="AlphaFoldDB" id="A0A8K0NZU7"/>